<feature type="domain" description="Response regulatory" evidence="10">
    <location>
        <begin position="3"/>
        <end position="117"/>
    </location>
</feature>
<dbReference type="PROSITE" id="PS00675">
    <property type="entry name" value="SIGMA54_INTERACT_1"/>
    <property type="match status" value="1"/>
</dbReference>
<dbReference type="Gene3D" id="3.40.50.300">
    <property type="entry name" value="P-loop containing nucleotide triphosphate hydrolases"/>
    <property type="match status" value="1"/>
</dbReference>
<dbReference type="PRINTS" id="PR01590">
    <property type="entry name" value="HTHFIS"/>
</dbReference>
<dbReference type="SUPFAM" id="SSF46689">
    <property type="entry name" value="Homeodomain-like"/>
    <property type="match status" value="1"/>
</dbReference>
<keyword evidence="2" id="KW-0547">Nucleotide-binding</keyword>
<dbReference type="Gene3D" id="1.10.8.60">
    <property type="match status" value="1"/>
</dbReference>
<evidence type="ECO:0000259" key="9">
    <source>
        <dbReference type="PROSITE" id="PS50045"/>
    </source>
</evidence>
<evidence type="ECO:0000256" key="6">
    <source>
        <dbReference type="ARBA" id="ARBA00023125"/>
    </source>
</evidence>
<organism evidence="11 12">
    <name type="scientific">Desulfopila aestuarii DSM 18488</name>
    <dbReference type="NCBI Taxonomy" id="1121416"/>
    <lineage>
        <taxon>Bacteria</taxon>
        <taxon>Pseudomonadati</taxon>
        <taxon>Thermodesulfobacteriota</taxon>
        <taxon>Desulfobulbia</taxon>
        <taxon>Desulfobulbales</taxon>
        <taxon>Desulfocapsaceae</taxon>
        <taxon>Desulfopila</taxon>
    </lineage>
</organism>
<dbReference type="InterPro" id="IPR025943">
    <property type="entry name" value="Sigma_54_int_dom_ATP-bd_2"/>
</dbReference>
<evidence type="ECO:0000256" key="3">
    <source>
        <dbReference type="ARBA" id="ARBA00022840"/>
    </source>
</evidence>
<keyword evidence="1 8" id="KW-0597">Phosphoprotein</keyword>
<evidence type="ECO:0000256" key="2">
    <source>
        <dbReference type="ARBA" id="ARBA00022741"/>
    </source>
</evidence>
<dbReference type="InterPro" id="IPR001789">
    <property type="entry name" value="Sig_transdc_resp-reg_receiver"/>
</dbReference>
<dbReference type="FunFam" id="3.40.50.300:FF:000006">
    <property type="entry name" value="DNA-binding transcriptional regulator NtrC"/>
    <property type="match status" value="1"/>
</dbReference>
<dbReference type="PROSITE" id="PS00676">
    <property type="entry name" value="SIGMA54_INTERACT_2"/>
    <property type="match status" value="1"/>
</dbReference>
<dbReference type="Gene3D" id="3.40.50.2300">
    <property type="match status" value="1"/>
</dbReference>
<dbReference type="AlphaFoldDB" id="A0A1M7Y956"/>
<dbReference type="GO" id="GO:0006355">
    <property type="term" value="P:regulation of DNA-templated transcription"/>
    <property type="evidence" value="ECO:0007669"/>
    <property type="project" value="InterPro"/>
</dbReference>
<feature type="modified residue" description="4-aspartylphosphate" evidence="8">
    <location>
        <position position="52"/>
    </location>
</feature>
<dbReference type="PANTHER" id="PTHR32071:SF119">
    <property type="entry name" value="SIGMA L-DEPENDENT TRANSCRIPTIONAL REGULATOR YPLP-RELATED"/>
    <property type="match status" value="1"/>
</dbReference>
<evidence type="ECO:0000256" key="4">
    <source>
        <dbReference type="ARBA" id="ARBA00023012"/>
    </source>
</evidence>
<dbReference type="PROSITE" id="PS50110">
    <property type="entry name" value="RESPONSE_REGULATORY"/>
    <property type="match status" value="1"/>
</dbReference>
<sequence>MARILVVDDEAIARDNVAYILEKGGYEVLTADDGGGAIALLEEQEVDLVLTDLRMKGRDGMAVLGVARKLWPDTEVIVITGYASVDTAVEAMRKGAYHYLAKPVKMDEMLALVQKALEKRTMRREISELRKQVSSQSGANRILGRSVKTQLLRETITQVAQLDCNVLILGETGTGKELVARTIHELSPRASNRFVAFNCGAFTEELIASELFGYEKGAFTGASQTKKGLLELANGGTVFFDEVGELSLQMQVKLLRVLQERVVMRVGGSEEISIDVRILAATNKNLKKEAEEGAFRLDLFYRLDVLTIPVPPLSERKEDIPLLINHFLAKHSPPGAVVPRLSREVGERLQEYTFPGNIRELENIAQRLLLQADNGAVIESAHCLEDIQQVTAVPTVHAARDFWPTLAEQEKRYILEVLDEVEGNKSKAAKILDIDRVSLWRKIKRYGLEDPDA</sequence>
<evidence type="ECO:0000313" key="12">
    <source>
        <dbReference type="Proteomes" id="UP000184603"/>
    </source>
</evidence>
<keyword evidence="3" id="KW-0067">ATP-binding</keyword>
<dbReference type="PROSITE" id="PS00688">
    <property type="entry name" value="SIGMA54_INTERACT_3"/>
    <property type="match status" value="1"/>
</dbReference>
<dbReference type="InterPro" id="IPR002197">
    <property type="entry name" value="HTH_Fis"/>
</dbReference>
<feature type="domain" description="Sigma-54 factor interaction" evidence="9">
    <location>
        <begin position="142"/>
        <end position="370"/>
    </location>
</feature>
<keyword evidence="5" id="KW-0805">Transcription regulation</keyword>
<dbReference type="InterPro" id="IPR009057">
    <property type="entry name" value="Homeodomain-like_sf"/>
</dbReference>
<dbReference type="Pfam" id="PF00158">
    <property type="entry name" value="Sigma54_activat"/>
    <property type="match status" value="1"/>
</dbReference>
<dbReference type="STRING" id="1121416.SAMN02745220_02702"/>
<dbReference type="PANTHER" id="PTHR32071">
    <property type="entry name" value="TRANSCRIPTIONAL REGULATORY PROTEIN"/>
    <property type="match status" value="1"/>
</dbReference>
<keyword evidence="6 11" id="KW-0238">DNA-binding</keyword>
<dbReference type="Proteomes" id="UP000184603">
    <property type="component" value="Unassembled WGS sequence"/>
</dbReference>
<proteinExistence type="predicted"/>
<dbReference type="InterPro" id="IPR058031">
    <property type="entry name" value="AAA_lid_NorR"/>
</dbReference>
<dbReference type="GO" id="GO:0005524">
    <property type="term" value="F:ATP binding"/>
    <property type="evidence" value="ECO:0007669"/>
    <property type="project" value="UniProtKB-KW"/>
</dbReference>
<protein>
    <submittedName>
        <fullName evidence="11">DNA-binding transcriptional response regulator, NtrC family, contains REC, AAA-type ATPase, and a Fis-type DNA-binding domains</fullName>
    </submittedName>
</protein>
<keyword evidence="4" id="KW-0902">Two-component regulatory system</keyword>
<dbReference type="InterPro" id="IPR003593">
    <property type="entry name" value="AAA+_ATPase"/>
</dbReference>
<evidence type="ECO:0000313" key="11">
    <source>
        <dbReference type="EMBL" id="SHO49111.1"/>
    </source>
</evidence>
<dbReference type="InterPro" id="IPR025944">
    <property type="entry name" value="Sigma_54_int_dom_CS"/>
</dbReference>
<dbReference type="GO" id="GO:0000160">
    <property type="term" value="P:phosphorelay signal transduction system"/>
    <property type="evidence" value="ECO:0007669"/>
    <property type="project" value="UniProtKB-KW"/>
</dbReference>
<dbReference type="FunFam" id="3.40.50.2300:FF:000018">
    <property type="entry name" value="DNA-binding transcriptional regulator NtrC"/>
    <property type="match status" value="1"/>
</dbReference>
<dbReference type="CDD" id="cd00009">
    <property type="entry name" value="AAA"/>
    <property type="match status" value="1"/>
</dbReference>
<dbReference type="OrthoDB" id="9763792at2"/>
<dbReference type="GO" id="GO:0043565">
    <property type="term" value="F:sequence-specific DNA binding"/>
    <property type="evidence" value="ECO:0007669"/>
    <property type="project" value="InterPro"/>
</dbReference>
<dbReference type="InterPro" id="IPR011006">
    <property type="entry name" value="CheY-like_superfamily"/>
</dbReference>
<dbReference type="RefSeq" id="WP_073613982.1">
    <property type="nucleotide sequence ID" value="NZ_FRFE01000012.1"/>
</dbReference>
<reference evidence="11 12" key="1">
    <citation type="submission" date="2016-12" db="EMBL/GenBank/DDBJ databases">
        <authorList>
            <person name="Song W.-J."/>
            <person name="Kurnit D.M."/>
        </authorList>
    </citation>
    <scope>NUCLEOTIDE SEQUENCE [LARGE SCALE GENOMIC DNA]</scope>
    <source>
        <strain evidence="11 12">DSM 18488</strain>
    </source>
</reference>
<dbReference type="SMART" id="SM00382">
    <property type="entry name" value="AAA"/>
    <property type="match status" value="1"/>
</dbReference>
<dbReference type="Pfam" id="PF00072">
    <property type="entry name" value="Response_reg"/>
    <property type="match status" value="1"/>
</dbReference>
<evidence type="ECO:0000256" key="8">
    <source>
        <dbReference type="PROSITE-ProRule" id="PRU00169"/>
    </source>
</evidence>
<dbReference type="Pfam" id="PF25601">
    <property type="entry name" value="AAA_lid_14"/>
    <property type="match status" value="1"/>
</dbReference>
<name>A0A1M7Y956_9BACT</name>
<dbReference type="InterPro" id="IPR027417">
    <property type="entry name" value="P-loop_NTPase"/>
</dbReference>
<dbReference type="PROSITE" id="PS50045">
    <property type="entry name" value="SIGMA54_INTERACT_4"/>
    <property type="match status" value="1"/>
</dbReference>
<accession>A0A1M7Y956</accession>
<evidence type="ECO:0000256" key="7">
    <source>
        <dbReference type="ARBA" id="ARBA00023163"/>
    </source>
</evidence>
<gene>
    <name evidence="11" type="ORF">SAMN02745220_02702</name>
</gene>
<evidence type="ECO:0000256" key="1">
    <source>
        <dbReference type="ARBA" id="ARBA00022553"/>
    </source>
</evidence>
<dbReference type="SMART" id="SM00448">
    <property type="entry name" value="REC"/>
    <property type="match status" value="1"/>
</dbReference>
<keyword evidence="7" id="KW-0804">Transcription</keyword>
<dbReference type="Gene3D" id="1.10.10.60">
    <property type="entry name" value="Homeodomain-like"/>
    <property type="match status" value="1"/>
</dbReference>
<dbReference type="InterPro" id="IPR025662">
    <property type="entry name" value="Sigma_54_int_dom_ATP-bd_1"/>
</dbReference>
<evidence type="ECO:0000259" key="10">
    <source>
        <dbReference type="PROSITE" id="PS50110"/>
    </source>
</evidence>
<dbReference type="EMBL" id="FRFE01000012">
    <property type="protein sequence ID" value="SHO49111.1"/>
    <property type="molecule type" value="Genomic_DNA"/>
</dbReference>
<dbReference type="SUPFAM" id="SSF52540">
    <property type="entry name" value="P-loop containing nucleoside triphosphate hydrolases"/>
    <property type="match status" value="1"/>
</dbReference>
<evidence type="ECO:0000256" key="5">
    <source>
        <dbReference type="ARBA" id="ARBA00023015"/>
    </source>
</evidence>
<dbReference type="SUPFAM" id="SSF52172">
    <property type="entry name" value="CheY-like"/>
    <property type="match status" value="1"/>
</dbReference>
<dbReference type="Pfam" id="PF02954">
    <property type="entry name" value="HTH_8"/>
    <property type="match status" value="1"/>
</dbReference>
<keyword evidence="12" id="KW-1185">Reference proteome</keyword>
<dbReference type="InterPro" id="IPR002078">
    <property type="entry name" value="Sigma_54_int"/>
</dbReference>